<dbReference type="InterPro" id="IPR039308">
    <property type="entry name" value="GAS8"/>
</dbReference>
<evidence type="ECO:0000256" key="10">
    <source>
        <dbReference type="ARBA" id="ARBA00023212"/>
    </source>
</evidence>
<dbReference type="GO" id="GO:0048870">
    <property type="term" value="P:cell motility"/>
    <property type="evidence" value="ECO:0007669"/>
    <property type="project" value="InterPro"/>
</dbReference>
<evidence type="ECO:0000256" key="13">
    <source>
        <dbReference type="SAM" id="Coils"/>
    </source>
</evidence>
<keyword evidence="11" id="KW-0966">Cell projection</keyword>
<evidence type="ECO:0000256" key="3">
    <source>
        <dbReference type="ARBA" id="ARBA00009859"/>
    </source>
</evidence>
<keyword evidence="9" id="KW-0969">Cilium</keyword>
<dbReference type="PANTHER" id="PTHR31543:SF0">
    <property type="entry name" value="DYNEIN REGULATORY COMPLEX SUBUNIT 4"/>
    <property type="match status" value="1"/>
</dbReference>
<organism evidence="16 17">
    <name type="scientific">Fasciola hepatica</name>
    <name type="common">Liver fluke</name>
    <dbReference type="NCBI Taxonomy" id="6192"/>
    <lineage>
        <taxon>Eukaryota</taxon>
        <taxon>Metazoa</taxon>
        <taxon>Spiralia</taxon>
        <taxon>Lophotrochozoa</taxon>
        <taxon>Platyhelminthes</taxon>
        <taxon>Trematoda</taxon>
        <taxon>Digenea</taxon>
        <taxon>Plagiorchiida</taxon>
        <taxon>Echinostomata</taxon>
        <taxon>Echinostomatoidea</taxon>
        <taxon>Fasciolidae</taxon>
        <taxon>Fasciola</taxon>
    </lineage>
</organism>
<dbReference type="GO" id="GO:0031514">
    <property type="term" value="C:motile cilium"/>
    <property type="evidence" value="ECO:0007669"/>
    <property type="project" value="UniProtKB-SubCell"/>
</dbReference>
<evidence type="ECO:0000256" key="7">
    <source>
        <dbReference type="ARBA" id="ARBA00022846"/>
    </source>
</evidence>
<evidence type="ECO:0000256" key="9">
    <source>
        <dbReference type="ARBA" id="ARBA00023069"/>
    </source>
</evidence>
<feature type="coiled-coil region" evidence="13">
    <location>
        <begin position="263"/>
        <end position="319"/>
    </location>
</feature>
<accession>A0A4E0RAU7</accession>
<name>A0A4E0RAU7_FASHE</name>
<evidence type="ECO:0000256" key="12">
    <source>
        <dbReference type="ARBA" id="ARBA00031568"/>
    </source>
</evidence>
<evidence type="ECO:0000256" key="5">
    <source>
        <dbReference type="ARBA" id="ARBA00022490"/>
    </source>
</evidence>
<comment type="caution">
    <text evidence="16">The sequence shown here is derived from an EMBL/GenBank/DDBJ whole genome shotgun (WGS) entry which is preliminary data.</text>
</comment>
<protein>
    <recommendedName>
        <fullName evidence="4">Dynein regulatory complex subunit 4</fullName>
    </recommendedName>
    <alternativeName>
        <fullName evidence="12">Growth arrest-specific protein 8</fullName>
    </alternativeName>
</protein>
<feature type="coiled-coil region" evidence="13">
    <location>
        <begin position="179"/>
        <end position="238"/>
    </location>
</feature>
<gene>
    <name evidence="16" type="ORF">D915_005914</name>
</gene>
<feature type="compositionally biased region" description="Basic residues" evidence="14">
    <location>
        <begin position="1"/>
        <end position="20"/>
    </location>
</feature>
<dbReference type="GO" id="GO:0008017">
    <property type="term" value="F:microtubule binding"/>
    <property type="evidence" value="ECO:0007669"/>
    <property type="project" value="InterPro"/>
</dbReference>
<evidence type="ECO:0000256" key="6">
    <source>
        <dbReference type="ARBA" id="ARBA00022701"/>
    </source>
</evidence>
<comment type="subcellular location">
    <subcellularLocation>
        <location evidence="1">Cell projection</location>
        <location evidence="1">Cilium</location>
        <location evidence="1">Flagellum</location>
    </subcellularLocation>
    <subcellularLocation>
        <location evidence="2">Cytoplasm</location>
        <location evidence="2">Cytoskeleton</location>
    </subcellularLocation>
</comment>
<proteinExistence type="inferred from homology"/>
<keyword evidence="10" id="KW-0206">Cytoskeleton</keyword>
<comment type="similarity">
    <text evidence="3">Belongs to the DRC4 family.</text>
</comment>
<dbReference type="Pfam" id="PF13851">
    <property type="entry name" value="GAS"/>
    <property type="match status" value="1"/>
</dbReference>
<dbReference type="Proteomes" id="UP000230066">
    <property type="component" value="Unassembled WGS sequence"/>
</dbReference>
<keyword evidence="7" id="KW-0282">Flagellum</keyword>
<feature type="domain" description="Growth arrest-specific protein 8" evidence="15">
    <location>
        <begin position="157"/>
        <end position="355"/>
    </location>
</feature>
<dbReference type="GO" id="GO:0031267">
    <property type="term" value="F:small GTPase binding"/>
    <property type="evidence" value="ECO:0007669"/>
    <property type="project" value="InterPro"/>
</dbReference>
<keyword evidence="8 13" id="KW-0175">Coiled coil</keyword>
<dbReference type="GO" id="GO:0005794">
    <property type="term" value="C:Golgi apparatus"/>
    <property type="evidence" value="ECO:0007669"/>
    <property type="project" value="TreeGrafter"/>
</dbReference>
<dbReference type="PANTHER" id="PTHR31543">
    <property type="entry name" value="DYNEIN REGULATORY COMPLEX SUBUNIT 4"/>
    <property type="match status" value="1"/>
</dbReference>
<evidence type="ECO:0000256" key="1">
    <source>
        <dbReference type="ARBA" id="ARBA00004230"/>
    </source>
</evidence>
<evidence type="ECO:0000313" key="16">
    <source>
        <dbReference type="EMBL" id="THD23474.1"/>
    </source>
</evidence>
<evidence type="ECO:0000256" key="11">
    <source>
        <dbReference type="ARBA" id="ARBA00023273"/>
    </source>
</evidence>
<dbReference type="GO" id="GO:0005874">
    <property type="term" value="C:microtubule"/>
    <property type="evidence" value="ECO:0007669"/>
    <property type="project" value="UniProtKB-KW"/>
</dbReference>
<dbReference type="InterPro" id="IPR025593">
    <property type="entry name" value="GAS8_dom"/>
</dbReference>
<evidence type="ECO:0000256" key="8">
    <source>
        <dbReference type="ARBA" id="ARBA00023054"/>
    </source>
</evidence>
<evidence type="ECO:0000259" key="15">
    <source>
        <dbReference type="Pfam" id="PF13851"/>
    </source>
</evidence>
<evidence type="ECO:0000256" key="14">
    <source>
        <dbReference type="SAM" id="MobiDB-lite"/>
    </source>
</evidence>
<keyword evidence="5" id="KW-0963">Cytoplasm</keyword>
<keyword evidence="6" id="KW-0493">Microtubule</keyword>
<dbReference type="AlphaFoldDB" id="A0A4E0RAU7"/>
<keyword evidence="17" id="KW-1185">Reference proteome</keyword>
<feature type="region of interest" description="Disordered" evidence="14">
    <location>
        <begin position="1"/>
        <end position="35"/>
    </location>
</feature>
<sequence length="413" mass="48595">MPPKKKAGKKKTKKSGKGSKSKTPTVVDGISTREMSHEQLEEHIIRLREELEREREERNFFQLEKDKVNNFWEITKHQLEERAAELRNKEREMEESEERHRLELKMHLLREDFRRQLEEQKSVFMAKMQSIREELTLQKKNELHETEERKNTQINALMRNHEKAFADIKNYYNDITLNNLALINTLKEQIEEKRKKEERLEKQANDLLAENKRLSEPLNKAREENTEMKRQMTNYEKDKTVLKHTKALLKTSEKQRKHVEWKFDILEARFKHIERERDELYEKFVSAIQEVQQKTGLKNLLLEKRLTALSEVIEKKEAQLGEALTASNLDPVAMASVSRKLGDILDSKNTAIKELQYELARVCKAHNDLVMACEGKMRQFGIPVEELGFRPLKTSFSEQKLGQGPAGLVSVPP</sequence>
<evidence type="ECO:0000256" key="4">
    <source>
        <dbReference type="ARBA" id="ARBA00021301"/>
    </source>
</evidence>
<evidence type="ECO:0000256" key="2">
    <source>
        <dbReference type="ARBA" id="ARBA00004245"/>
    </source>
</evidence>
<feature type="coiled-coil region" evidence="13">
    <location>
        <begin position="37"/>
        <end position="134"/>
    </location>
</feature>
<reference evidence="16" key="1">
    <citation type="submission" date="2019-03" db="EMBL/GenBank/DDBJ databases">
        <title>Improved annotation for the trematode Fasciola hepatica.</title>
        <authorList>
            <person name="Choi Y.-J."/>
            <person name="Martin J."/>
            <person name="Mitreva M."/>
        </authorList>
    </citation>
    <scope>NUCLEOTIDE SEQUENCE [LARGE SCALE GENOMIC DNA]</scope>
</reference>
<dbReference type="EMBL" id="JXXN02002127">
    <property type="protein sequence ID" value="THD23474.1"/>
    <property type="molecule type" value="Genomic_DNA"/>
</dbReference>
<evidence type="ECO:0000313" key="17">
    <source>
        <dbReference type="Proteomes" id="UP000230066"/>
    </source>
</evidence>